<name>I7M358_TETTS</name>
<keyword evidence="2" id="KW-1185">Reference proteome</keyword>
<evidence type="ECO:0000313" key="2">
    <source>
        <dbReference type="Proteomes" id="UP000009168"/>
    </source>
</evidence>
<accession>I7M358</accession>
<dbReference type="HOGENOM" id="CLU_365437_0_0_1"/>
<dbReference type="EMBL" id="GG662537">
    <property type="protein sequence ID" value="EAS02391.1"/>
    <property type="molecule type" value="Genomic_DNA"/>
</dbReference>
<dbReference type="RefSeq" id="XP_001022636.1">
    <property type="nucleotide sequence ID" value="XM_001022636.1"/>
</dbReference>
<dbReference type="SUPFAM" id="SSF47473">
    <property type="entry name" value="EF-hand"/>
    <property type="match status" value="1"/>
</dbReference>
<dbReference type="OrthoDB" id="303368at2759"/>
<proteinExistence type="predicted"/>
<dbReference type="InterPro" id="IPR011992">
    <property type="entry name" value="EF-hand-dom_pair"/>
</dbReference>
<dbReference type="GeneID" id="7846279"/>
<dbReference type="KEGG" id="tet:TTHERM_00727510"/>
<dbReference type="AlphaFoldDB" id="I7M358"/>
<protein>
    <submittedName>
        <fullName evidence="1">Uncharacterized protein</fullName>
    </submittedName>
</protein>
<gene>
    <name evidence="1" type="ORF">TTHERM_00727510</name>
</gene>
<sequence length="764" mass="87282">MLGVQLGGSQISVGQTTINNLESEDFDIKKRMSLVFLATMAAESKIEDERLKLSENNQFYPEIAFNFLKNFSKHIKETQKTQSFFDFSISPNDVMEYSQINSYRSGYIPYSELLALLNFYSIEYTDKVLECIIKYYDQIGYTNGMCYDAFLKMTVSQSVPQAKMKVIKRKVIFETENVSQQPAQTQTVQSVKGKKGTLPPLSVIQSLVLIFDLECNLITFTEKEKLKLQHNPQQYTILNFFELIDVDKKGYLDFSAVFNFIKRTNNQMVPNQYLGLLRRMKKPEICETISFQDFKDFFSPVLPYFTPADSSQYDSVQLYHEVNRSTVADPNRSQLLNQTTSASNMNQSILQSQAAVTYNSRNPYENSNQKVYFKDKQGRIVEKNHPHEPVFIKENPHFTEILKSNINIVHHPNESNIYTLIPEQYFELAPLMNKPPLAATSPLPVAPPPSNIISTKNYQINYTDYQLPKVDPKDMTGVDPFFKRATSQRQFYSVEPKKNGIFDSVSGAKVLANPNAPTQKQSQQALLDIDLSKISDVNAKRIIQQQQEIIKQQQEQLQSQIQQQQMPLYNTTHVQQQQLGFQAGAPPSNMNLATVSGVNPQQQFQGYVPQQVSVNQQFQQLYNQSPIIQDIVQLRHTNTASYDPSEVFTTNAANNMRNTNVLQDSFNAKINPFNHNSLLPNQLKQSQKIIGSAPNVNNSFIVETIPFSTHQLQKSTIINPILMKAKSKSPNKKKIFDPYTDIISNAQLNDHSYRFSNSNPLFKS</sequence>
<evidence type="ECO:0000313" key="1">
    <source>
        <dbReference type="EMBL" id="EAS02391.1"/>
    </source>
</evidence>
<dbReference type="Proteomes" id="UP000009168">
    <property type="component" value="Unassembled WGS sequence"/>
</dbReference>
<reference evidence="2" key="1">
    <citation type="journal article" date="2006" name="PLoS Biol.">
        <title>Macronuclear genome sequence of the ciliate Tetrahymena thermophila, a model eukaryote.</title>
        <authorList>
            <person name="Eisen J.A."/>
            <person name="Coyne R.S."/>
            <person name="Wu M."/>
            <person name="Wu D."/>
            <person name="Thiagarajan M."/>
            <person name="Wortman J.R."/>
            <person name="Badger J.H."/>
            <person name="Ren Q."/>
            <person name="Amedeo P."/>
            <person name="Jones K.M."/>
            <person name="Tallon L.J."/>
            <person name="Delcher A.L."/>
            <person name="Salzberg S.L."/>
            <person name="Silva J.C."/>
            <person name="Haas B.J."/>
            <person name="Majoros W.H."/>
            <person name="Farzad M."/>
            <person name="Carlton J.M."/>
            <person name="Smith R.K. Jr."/>
            <person name="Garg J."/>
            <person name="Pearlman R.E."/>
            <person name="Karrer K.M."/>
            <person name="Sun L."/>
            <person name="Manning G."/>
            <person name="Elde N.C."/>
            <person name="Turkewitz A.P."/>
            <person name="Asai D.J."/>
            <person name="Wilkes D.E."/>
            <person name="Wang Y."/>
            <person name="Cai H."/>
            <person name="Collins K."/>
            <person name="Stewart B.A."/>
            <person name="Lee S.R."/>
            <person name="Wilamowska K."/>
            <person name="Weinberg Z."/>
            <person name="Ruzzo W.L."/>
            <person name="Wloga D."/>
            <person name="Gaertig J."/>
            <person name="Frankel J."/>
            <person name="Tsao C.-C."/>
            <person name="Gorovsky M.A."/>
            <person name="Keeling P.J."/>
            <person name="Waller R.F."/>
            <person name="Patron N.J."/>
            <person name="Cherry J.M."/>
            <person name="Stover N.A."/>
            <person name="Krieger C.J."/>
            <person name="del Toro C."/>
            <person name="Ryder H.F."/>
            <person name="Williamson S.C."/>
            <person name="Barbeau R.A."/>
            <person name="Hamilton E.P."/>
            <person name="Orias E."/>
        </authorList>
    </citation>
    <scope>NUCLEOTIDE SEQUENCE [LARGE SCALE GENOMIC DNA]</scope>
    <source>
        <strain evidence="2">SB210</strain>
    </source>
</reference>
<organism evidence="1 2">
    <name type="scientific">Tetrahymena thermophila (strain SB210)</name>
    <dbReference type="NCBI Taxonomy" id="312017"/>
    <lineage>
        <taxon>Eukaryota</taxon>
        <taxon>Sar</taxon>
        <taxon>Alveolata</taxon>
        <taxon>Ciliophora</taxon>
        <taxon>Intramacronucleata</taxon>
        <taxon>Oligohymenophorea</taxon>
        <taxon>Hymenostomatida</taxon>
        <taxon>Tetrahymenina</taxon>
        <taxon>Tetrahymenidae</taxon>
        <taxon>Tetrahymena</taxon>
    </lineage>
</organism>
<dbReference type="eggNOG" id="ENOG502T0BI">
    <property type="taxonomic scope" value="Eukaryota"/>
</dbReference>
<dbReference type="InParanoid" id="I7M358"/>